<evidence type="ECO:0000313" key="13">
    <source>
        <dbReference type="Proteomes" id="UP001165427"/>
    </source>
</evidence>
<dbReference type="GO" id="GO:0005524">
    <property type="term" value="F:ATP binding"/>
    <property type="evidence" value="ECO:0007669"/>
    <property type="project" value="UniProtKB-KW"/>
</dbReference>
<dbReference type="RefSeq" id="WP_246914343.1">
    <property type="nucleotide sequence ID" value="NZ_JALJRB010000035.1"/>
</dbReference>
<dbReference type="Gene3D" id="3.40.1190.10">
    <property type="entry name" value="Mur-like, catalytic domain"/>
    <property type="match status" value="1"/>
</dbReference>
<proteinExistence type="predicted"/>
<dbReference type="EC" id="6.3.2.45" evidence="12"/>
<dbReference type="Pfam" id="PF01225">
    <property type="entry name" value="Mur_ligase"/>
    <property type="match status" value="1"/>
</dbReference>
<dbReference type="Pfam" id="PF02875">
    <property type="entry name" value="Mur_ligase_C"/>
    <property type="match status" value="1"/>
</dbReference>
<keyword evidence="13" id="KW-1185">Reference proteome</keyword>
<dbReference type="PANTHER" id="PTHR43445:SF5">
    <property type="entry name" value="UDP-N-ACETYLMURAMATE--L-ALANYL-GAMMA-D-GLUTAMYL-MESO-2,6-DIAMINOHEPTANDIOATE LIGASE"/>
    <property type="match status" value="1"/>
</dbReference>
<feature type="domain" description="Mur ligase central" evidence="11">
    <location>
        <begin position="121"/>
        <end position="307"/>
    </location>
</feature>
<evidence type="ECO:0000259" key="9">
    <source>
        <dbReference type="Pfam" id="PF01225"/>
    </source>
</evidence>
<name>A0AA41R7X3_9BACT</name>
<dbReference type="InterPro" id="IPR036615">
    <property type="entry name" value="Mur_ligase_C_dom_sf"/>
</dbReference>
<evidence type="ECO:0000256" key="5">
    <source>
        <dbReference type="ARBA" id="ARBA00022960"/>
    </source>
</evidence>
<organism evidence="12 13">
    <name type="scientific">Desulfatitalea alkaliphila</name>
    <dbReference type="NCBI Taxonomy" id="2929485"/>
    <lineage>
        <taxon>Bacteria</taxon>
        <taxon>Pseudomonadati</taxon>
        <taxon>Thermodesulfobacteriota</taxon>
        <taxon>Desulfobacteria</taxon>
        <taxon>Desulfobacterales</taxon>
        <taxon>Desulfosarcinaceae</taxon>
        <taxon>Desulfatitalea</taxon>
    </lineage>
</organism>
<keyword evidence="6" id="KW-0573">Peptidoglycan synthesis</keyword>
<dbReference type="GO" id="GO:0051301">
    <property type="term" value="P:cell division"/>
    <property type="evidence" value="ECO:0007669"/>
    <property type="project" value="UniProtKB-KW"/>
</dbReference>
<dbReference type="PANTHER" id="PTHR43445">
    <property type="entry name" value="UDP-N-ACETYLMURAMATE--L-ALANINE LIGASE-RELATED"/>
    <property type="match status" value="1"/>
</dbReference>
<dbReference type="GO" id="GO:0008360">
    <property type="term" value="P:regulation of cell shape"/>
    <property type="evidence" value="ECO:0007669"/>
    <property type="project" value="UniProtKB-KW"/>
</dbReference>
<dbReference type="SUPFAM" id="SSF53244">
    <property type="entry name" value="MurD-like peptide ligases, peptide-binding domain"/>
    <property type="match status" value="1"/>
</dbReference>
<evidence type="ECO:0000259" key="11">
    <source>
        <dbReference type="Pfam" id="PF08245"/>
    </source>
</evidence>
<accession>A0AA41R7X3</accession>
<dbReference type="Gene3D" id="3.90.190.20">
    <property type="entry name" value="Mur ligase, C-terminal domain"/>
    <property type="match status" value="1"/>
</dbReference>
<evidence type="ECO:0000313" key="12">
    <source>
        <dbReference type="EMBL" id="MCJ8502865.1"/>
    </source>
</evidence>
<sequence length="474" mass="52243">MVADEVPVIPGSVKSVHLIAVCGTAMGALACMLKAMGYAVTGSDQHVYPPMSDFLRLRGIVVQEGFKSEHLAHRPDLVVVGNAVRRDNPEAVALSAMGLPFCSMPMAINRFAAAGKRQIVITGTHGKTTTSAFIAWLLHCASLDPSFLIGGIVTDFDSNFRVGQGTWMVLEGDEYDTAFFDKGPKFLHYTPHTAVLTSIEFDHADIFTDLDHIKRAFRTFVSRLSSEAALVAFDQDVNVDEMCAVAPCQVISYGFRPDAAWSLGEITVAPPFTRFDVHHQGAHYARFKTRMIGRHNLANLLAGVAVAHRLGIAPEVTARALESFGGVRRRQQLRGVRNDIVVLDDFAHHPTAVRETVQAVKTFYGERRLIAVFEPRTNSSRRNIFQSVYPTSFDAADEICIRQAPMLEQIPPEQRFSSARLVADLQARGKQAQCFADTDLLLEWLVAQARPGDVVLIMSNGGFDNIHARLLERL</sequence>
<reference evidence="12" key="1">
    <citation type="submission" date="2022-04" db="EMBL/GenBank/DDBJ databases">
        <title>Desulfatitalea alkaliphila sp. nov., a novel anaerobic sulfate-reducing bacterium isolated from terrestrial mud volcano, Taman Peninsula, Russia.</title>
        <authorList>
            <person name="Khomyakova M.A."/>
            <person name="Merkel A.Y."/>
            <person name="Slobodkin A.I."/>
        </authorList>
    </citation>
    <scope>NUCLEOTIDE SEQUENCE</scope>
    <source>
        <strain evidence="12">M08but</strain>
    </source>
</reference>
<dbReference type="InterPro" id="IPR000713">
    <property type="entry name" value="Mur_ligase_N"/>
</dbReference>
<evidence type="ECO:0000256" key="7">
    <source>
        <dbReference type="ARBA" id="ARBA00023306"/>
    </source>
</evidence>
<dbReference type="GO" id="GO:0071555">
    <property type="term" value="P:cell wall organization"/>
    <property type="evidence" value="ECO:0007669"/>
    <property type="project" value="UniProtKB-KW"/>
</dbReference>
<dbReference type="GO" id="GO:0009252">
    <property type="term" value="P:peptidoglycan biosynthetic process"/>
    <property type="evidence" value="ECO:0007669"/>
    <property type="project" value="UniProtKB-KW"/>
</dbReference>
<evidence type="ECO:0000256" key="3">
    <source>
        <dbReference type="ARBA" id="ARBA00022741"/>
    </source>
</evidence>
<dbReference type="NCBIfam" id="TIGR01081">
    <property type="entry name" value="mpl"/>
    <property type="match status" value="1"/>
</dbReference>
<keyword evidence="3" id="KW-0547">Nucleotide-binding</keyword>
<evidence type="ECO:0000256" key="2">
    <source>
        <dbReference type="ARBA" id="ARBA00022618"/>
    </source>
</evidence>
<feature type="domain" description="Mur ligase N-terminal catalytic" evidence="9">
    <location>
        <begin position="16"/>
        <end position="114"/>
    </location>
</feature>
<dbReference type="Gene3D" id="3.40.50.720">
    <property type="entry name" value="NAD(P)-binding Rossmann-like Domain"/>
    <property type="match status" value="1"/>
</dbReference>
<dbReference type="InterPro" id="IPR050061">
    <property type="entry name" value="MurCDEF_pg_biosynth"/>
</dbReference>
<evidence type="ECO:0000256" key="6">
    <source>
        <dbReference type="ARBA" id="ARBA00022984"/>
    </source>
</evidence>
<keyword evidence="4" id="KW-0067">ATP-binding</keyword>
<dbReference type="EMBL" id="JALJRB010000035">
    <property type="protein sequence ID" value="MCJ8502865.1"/>
    <property type="molecule type" value="Genomic_DNA"/>
</dbReference>
<dbReference type="InterPro" id="IPR004101">
    <property type="entry name" value="Mur_ligase_C"/>
</dbReference>
<dbReference type="InterPro" id="IPR005757">
    <property type="entry name" value="Mpl"/>
</dbReference>
<keyword evidence="7" id="KW-0131">Cell cycle</keyword>
<keyword evidence="8" id="KW-0961">Cell wall biogenesis/degradation</keyword>
<dbReference type="SUPFAM" id="SSF51984">
    <property type="entry name" value="MurCD N-terminal domain"/>
    <property type="match status" value="1"/>
</dbReference>
<dbReference type="SUPFAM" id="SSF53623">
    <property type="entry name" value="MurD-like peptide ligases, catalytic domain"/>
    <property type="match status" value="1"/>
</dbReference>
<evidence type="ECO:0000256" key="8">
    <source>
        <dbReference type="ARBA" id="ARBA00023316"/>
    </source>
</evidence>
<feature type="domain" description="Mur ligase C-terminal" evidence="10">
    <location>
        <begin position="329"/>
        <end position="461"/>
    </location>
</feature>
<keyword evidence="1 12" id="KW-0436">Ligase</keyword>
<evidence type="ECO:0000256" key="4">
    <source>
        <dbReference type="ARBA" id="ARBA00022840"/>
    </source>
</evidence>
<evidence type="ECO:0000256" key="1">
    <source>
        <dbReference type="ARBA" id="ARBA00022598"/>
    </source>
</evidence>
<keyword evidence="2" id="KW-0132">Cell division</keyword>
<dbReference type="AlphaFoldDB" id="A0AA41R7X3"/>
<protein>
    <submittedName>
        <fullName evidence="12">UDP-N-acetylmuramate:L-alanyl-gamma-D-glutamyl-meso-diaminopimelate ligase</fullName>
        <ecNumber evidence="12">6.3.2.45</ecNumber>
    </submittedName>
</protein>
<evidence type="ECO:0000259" key="10">
    <source>
        <dbReference type="Pfam" id="PF02875"/>
    </source>
</evidence>
<dbReference type="Pfam" id="PF08245">
    <property type="entry name" value="Mur_ligase_M"/>
    <property type="match status" value="1"/>
</dbReference>
<gene>
    <name evidence="12" type="primary">mpl</name>
    <name evidence="12" type="ORF">MRX98_19980</name>
</gene>
<dbReference type="GO" id="GO:0106418">
    <property type="term" value="F:UDP-N-acetylmuramate-L-alanyl-gamma-D-glutamyl-meso-2,6-diaminoheptanedioate ligase activity"/>
    <property type="evidence" value="ECO:0007669"/>
    <property type="project" value="UniProtKB-EC"/>
</dbReference>
<keyword evidence="5" id="KW-0133">Cell shape</keyword>
<dbReference type="InterPro" id="IPR013221">
    <property type="entry name" value="Mur_ligase_cen"/>
</dbReference>
<dbReference type="Proteomes" id="UP001165427">
    <property type="component" value="Unassembled WGS sequence"/>
</dbReference>
<comment type="caution">
    <text evidence="12">The sequence shown here is derived from an EMBL/GenBank/DDBJ whole genome shotgun (WGS) entry which is preliminary data.</text>
</comment>
<dbReference type="InterPro" id="IPR036565">
    <property type="entry name" value="Mur-like_cat_sf"/>
</dbReference>